<evidence type="ECO:0000313" key="3">
    <source>
        <dbReference type="Proteomes" id="UP000034923"/>
    </source>
</evidence>
<name>A0A0G0C6Q5_9BACT</name>
<reference evidence="2 3" key="1">
    <citation type="journal article" date="2015" name="Nature">
        <title>rRNA introns, odd ribosomes, and small enigmatic genomes across a large radiation of phyla.</title>
        <authorList>
            <person name="Brown C.T."/>
            <person name="Hug L.A."/>
            <person name="Thomas B.C."/>
            <person name="Sharon I."/>
            <person name="Castelle C.J."/>
            <person name="Singh A."/>
            <person name="Wilkins M.J."/>
            <person name="Williams K.H."/>
            <person name="Banfield J.F."/>
        </authorList>
    </citation>
    <scope>NUCLEOTIDE SEQUENCE [LARGE SCALE GENOMIC DNA]</scope>
</reference>
<proteinExistence type="predicted"/>
<accession>A0A0G0C6Q5</accession>
<feature type="domain" description="PD-(D/E)XK endonuclease-like" evidence="1">
    <location>
        <begin position="113"/>
        <end position="221"/>
    </location>
</feature>
<dbReference type="Proteomes" id="UP000034923">
    <property type="component" value="Unassembled WGS sequence"/>
</dbReference>
<dbReference type="InterPro" id="IPR038726">
    <property type="entry name" value="PDDEXK_AddAB-type"/>
</dbReference>
<comment type="caution">
    <text evidence="2">The sequence shown here is derived from an EMBL/GenBank/DDBJ whole genome shotgun (WGS) entry which is preliminary data.</text>
</comment>
<dbReference type="InterPro" id="IPR011604">
    <property type="entry name" value="PDDEXK-like_dom_sf"/>
</dbReference>
<organism evidence="2 3">
    <name type="scientific">Candidatus Nomurabacteria bacterium GW2011_GWB1_35_20</name>
    <dbReference type="NCBI Taxonomy" id="1618740"/>
    <lineage>
        <taxon>Bacteria</taxon>
        <taxon>Candidatus Nomuraibacteriota</taxon>
    </lineage>
</organism>
<dbReference type="Pfam" id="PF12705">
    <property type="entry name" value="PDDEXK_1"/>
    <property type="match status" value="1"/>
</dbReference>
<dbReference type="Gene3D" id="3.90.320.10">
    <property type="match status" value="1"/>
</dbReference>
<evidence type="ECO:0000259" key="1">
    <source>
        <dbReference type="Pfam" id="PF12705"/>
    </source>
</evidence>
<gene>
    <name evidence="2" type="ORF">UR70_C0018G0011</name>
</gene>
<evidence type="ECO:0000313" key="2">
    <source>
        <dbReference type="EMBL" id="KKP71821.1"/>
    </source>
</evidence>
<dbReference type="AlphaFoldDB" id="A0A0G0C6Q5"/>
<protein>
    <recommendedName>
        <fullName evidence="1">PD-(D/E)XK endonuclease-like domain-containing protein</fullName>
    </recommendedName>
</protein>
<sequence>MSEYYKANRIRNVYNPKNPDPFKLSRSKIELFTECPKCFYLDRRLGIGRPPGFPFNLNTAVDTLLKKEFDIHRANKTTHPLMKAYKINAIPFDHEMMDEWRRNFGGIQYHHEIVVDYKSTSKQEKVTLDAEWQMGYKRQMEMYQWLLRQLGFKVSDTGYFVYCNGKTDRKAFDGKLEFDIDLIPYTGDDSWVEGALLKVKKCLNGKIPKASPGCDYCNYREAVQKIK</sequence>
<dbReference type="EMBL" id="LBQE01000018">
    <property type="protein sequence ID" value="KKP71821.1"/>
    <property type="molecule type" value="Genomic_DNA"/>
</dbReference>